<dbReference type="HOGENOM" id="CLU_022730_2_0_1"/>
<dbReference type="STRING" id="946122.A0A0C2WYG5"/>
<name>A0A0C2WYG5_AMAMK</name>
<gene>
    <name evidence="2" type="ORF">M378DRAFT_855492</name>
</gene>
<keyword evidence="3" id="KW-1185">Reference proteome</keyword>
<evidence type="ECO:0000313" key="2">
    <source>
        <dbReference type="EMBL" id="KIL61443.1"/>
    </source>
</evidence>
<feature type="non-terminal residue" evidence="2">
    <location>
        <position position="1"/>
    </location>
</feature>
<dbReference type="Gene3D" id="3.30.9.10">
    <property type="entry name" value="D-Amino Acid Oxidase, subunit A, domain 2"/>
    <property type="match status" value="1"/>
</dbReference>
<dbReference type="InParanoid" id="A0A0C2WYG5"/>
<accession>A0A0C2WYG5</accession>
<dbReference type="Gene3D" id="3.50.50.60">
    <property type="entry name" value="FAD/NAD(P)-binding domain"/>
    <property type="match status" value="1"/>
</dbReference>
<dbReference type="SUPFAM" id="SSF51905">
    <property type="entry name" value="FAD/NAD(P)-binding domain"/>
    <property type="match status" value="1"/>
</dbReference>
<evidence type="ECO:0000259" key="1">
    <source>
        <dbReference type="Pfam" id="PF01266"/>
    </source>
</evidence>
<feature type="domain" description="FAD dependent oxidoreductase" evidence="1">
    <location>
        <begin position="67"/>
        <end position="350"/>
    </location>
</feature>
<reference evidence="2 3" key="1">
    <citation type="submission" date="2014-04" db="EMBL/GenBank/DDBJ databases">
        <title>Evolutionary Origins and Diversification of the Mycorrhizal Mutualists.</title>
        <authorList>
            <consortium name="DOE Joint Genome Institute"/>
            <consortium name="Mycorrhizal Genomics Consortium"/>
            <person name="Kohler A."/>
            <person name="Kuo A."/>
            <person name="Nagy L.G."/>
            <person name="Floudas D."/>
            <person name="Copeland A."/>
            <person name="Barry K.W."/>
            <person name="Cichocki N."/>
            <person name="Veneault-Fourrey C."/>
            <person name="LaButti K."/>
            <person name="Lindquist E.A."/>
            <person name="Lipzen A."/>
            <person name="Lundell T."/>
            <person name="Morin E."/>
            <person name="Murat C."/>
            <person name="Riley R."/>
            <person name="Ohm R."/>
            <person name="Sun H."/>
            <person name="Tunlid A."/>
            <person name="Henrissat B."/>
            <person name="Grigoriev I.V."/>
            <person name="Hibbett D.S."/>
            <person name="Martin F."/>
        </authorList>
    </citation>
    <scope>NUCLEOTIDE SEQUENCE [LARGE SCALE GENOMIC DNA]</scope>
    <source>
        <strain evidence="2 3">Koide BX008</strain>
    </source>
</reference>
<dbReference type="EMBL" id="KN818284">
    <property type="protein sequence ID" value="KIL61443.1"/>
    <property type="molecule type" value="Genomic_DNA"/>
</dbReference>
<organism evidence="2 3">
    <name type="scientific">Amanita muscaria (strain Koide BX008)</name>
    <dbReference type="NCBI Taxonomy" id="946122"/>
    <lineage>
        <taxon>Eukaryota</taxon>
        <taxon>Fungi</taxon>
        <taxon>Dikarya</taxon>
        <taxon>Basidiomycota</taxon>
        <taxon>Agaricomycotina</taxon>
        <taxon>Agaricomycetes</taxon>
        <taxon>Agaricomycetidae</taxon>
        <taxon>Agaricales</taxon>
        <taxon>Pluteineae</taxon>
        <taxon>Amanitaceae</taxon>
        <taxon>Amanita</taxon>
    </lineage>
</organism>
<dbReference type="Pfam" id="PF01266">
    <property type="entry name" value="DAO"/>
    <property type="match status" value="1"/>
</dbReference>
<dbReference type="PANTHER" id="PTHR13847:SF213">
    <property type="entry name" value="DEPENDENT OXIDOREDUCTASE, PUTATIVE-RELATED"/>
    <property type="match status" value="1"/>
</dbReference>
<evidence type="ECO:0000313" key="3">
    <source>
        <dbReference type="Proteomes" id="UP000054549"/>
    </source>
</evidence>
<sequence length="385" mass="42616">TVAAEENLLEDSQCREVESFDVFHDKGLYSQVKEMLSVYQKELPLEGSSYRTHEGDETFKNLQLSSKTVGCLSTRGGAIHPYRLVTGILERLLKSYSKNFYLFMHTPCTAIKTCPQGLYELSTPKGAIKTPHVVHATNAWVSHLLPGMRKRIVPVRAVMTAQVPRRGLGSSPGDKKPWTSTRSFTFYPGESLFAFDYLTQQTVKLGETDEESIWPAPRGELMFGGGFASNIKSTEDLANAEDSAWNEQTASYLGKVLSEYFEAKDGEDDKEEDKEEVEMTWSGVIGVSSDEMPWVGRVPEIVSGRKIPNEISGKESGEVEMVSPGEWIAAGYSGEGMVHAWLSGEALAEMVGGGPTNGLPSPFRIVEERWKRTGIEDLIVRLLSD</sequence>
<dbReference type="GO" id="GO:0005737">
    <property type="term" value="C:cytoplasm"/>
    <property type="evidence" value="ECO:0007669"/>
    <property type="project" value="TreeGrafter"/>
</dbReference>
<dbReference type="AlphaFoldDB" id="A0A0C2WYG5"/>
<dbReference type="Proteomes" id="UP000054549">
    <property type="component" value="Unassembled WGS sequence"/>
</dbReference>
<dbReference type="InterPro" id="IPR036188">
    <property type="entry name" value="FAD/NAD-bd_sf"/>
</dbReference>
<proteinExistence type="predicted"/>
<dbReference type="OrthoDB" id="3043316at2759"/>
<dbReference type="PANTHER" id="PTHR13847">
    <property type="entry name" value="SARCOSINE DEHYDROGENASE-RELATED"/>
    <property type="match status" value="1"/>
</dbReference>
<dbReference type="InterPro" id="IPR006076">
    <property type="entry name" value="FAD-dep_OxRdtase"/>
</dbReference>
<protein>
    <recommendedName>
        <fullName evidence="1">FAD dependent oxidoreductase domain-containing protein</fullName>
    </recommendedName>
</protein>